<evidence type="ECO:0000313" key="1">
    <source>
        <dbReference type="EMBL" id="RGD74242.1"/>
    </source>
</evidence>
<dbReference type="AlphaFoldDB" id="A0A3E3DY98"/>
<protein>
    <submittedName>
        <fullName evidence="1">Phage major capsid protein</fullName>
    </submittedName>
</protein>
<comment type="caution">
    <text evidence="1">The sequence shown here is derived from an EMBL/GenBank/DDBJ whole genome shotgun (WGS) entry which is preliminary data.</text>
</comment>
<reference evidence="1 2" key="1">
    <citation type="submission" date="2018-08" db="EMBL/GenBank/DDBJ databases">
        <title>A genome reference for cultivated species of the human gut microbiota.</title>
        <authorList>
            <person name="Zou Y."/>
            <person name="Xue W."/>
            <person name="Luo G."/>
        </authorList>
    </citation>
    <scope>NUCLEOTIDE SEQUENCE [LARGE SCALE GENOMIC DNA]</scope>
    <source>
        <strain evidence="1 2">AM25-6</strain>
    </source>
</reference>
<name>A0A3E3DY98_9FIRM</name>
<dbReference type="InterPro" id="IPR049718">
    <property type="entry name" value="AKO59007-like"/>
</dbReference>
<proteinExistence type="predicted"/>
<dbReference type="NCBIfam" id="NF033394">
    <property type="entry name" value="capsid_maj_Podo"/>
    <property type="match status" value="1"/>
</dbReference>
<sequence length="409" mass="45603">MSVTTTKSADQALKSYFLSPVRASLNEDSGPFFAMITRNSEDVEGGNIKMALQYGRHGGIGNRSEDGLLPTANARKYVQATWETKNLFAVLSISSKLIKASRTDKGSFANMLTAQMQDLLTDAKDNIRRQYLSDGSGKVTCIKKNDSTWVYKSGEATINVENSKYFYPGQFIDIIDSSENKGFADMEALEIKDVDYKANTIILNLPSDLTVESNASGTVSADYIVFTGNKDMELTGIDAVFNSSNLYGIDRSANSWFNANKIAAEEADGAHPLTEMDMQYAIDLCEEQMGSTIDYIHTTYGGARAFQNLYQSYKRNIEYTDIKGGYKTMSFAGIPIFKERYLKEGTMDFISTKDFSLFQLDDFDWMQKDGGILHRVDNTPVYQAVLEMYCDIGCAKPKGQARLFGFDEM</sequence>
<dbReference type="Proteomes" id="UP000261212">
    <property type="component" value="Unassembled WGS sequence"/>
</dbReference>
<dbReference type="RefSeq" id="WP_117532057.1">
    <property type="nucleotide sequence ID" value="NZ_QUSM01000003.1"/>
</dbReference>
<evidence type="ECO:0000313" key="2">
    <source>
        <dbReference type="Proteomes" id="UP000261212"/>
    </source>
</evidence>
<organism evidence="1 2">
    <name type="scientific">Anaerofustis stercorihominis</name>
    <dbReference type="NCBI Taxonomy" id="214853"/>
    <lineage>
        <taxon>Bacteria</taxon>
        <taxon>Bacillati</taxon>
        <taxon>Bacillota</taxon>
        <taxon>Clostridia</taxon>
        <taxon>Eubacteriales</taxon>
        <taxon>Eubacteriaceae</taxon>
        <taxon>Anaerofustis</taxon>
    </lineage>
</organism>
<accession>A0A3E3DY98</accession>
<gene>
    <name evidence="1" type="ORF">DW687_05605</name>
</gene>
<dbReference type="EMBL" id="QUSM01000003">
    <property type="protein sequence ID" value="RGD74242.1"/>
    <property type="molecule type" value="Genomic_DNA"/>
</dbReference>